<sequence length="646" mass="73388">MLKLVVKCLFSWHQFRLTTFVIGIFLASAFMQISVAQETTKALTKFEPKFANYLLEIRTNADKVLNELLAHPPEKQAENLYKAQYFAVLGQAYYSLTYPQKSLLNAQLALTFTSLETQPWLTHTLRIFESASYEMTGQFTQGLVGVNQAVEWAELEEELPTLLLGLYTRGIISISLTNYVAALTDFQRAYSLANNQNTAVSRADIAGMQAQVYEYRGEPSLAIPLYQEAEVFHRTNENWGELSIILYGLGKANRDIGKIDLGQAQLEESLILAQKINDQQGVAYALKDLAVINIGKSNFDLAKQQLLQALKILTAADNHHLHFNILMNLSELSTQQDQLKLAQQHLLNAQEYLNKETMPLQAIHLEEQRAAILAKQGDQKQAYTLLRKAYTDYKKYTNTESSEQLHRLRVKSELDLTHNRNIALSHQNQLQELELRAQKNEKLNLFIIIFLALCACALLAVIVYRSRAHNKMLKQWASTDELTGLANRRQILEQFQNQLNLSERYASTLCVAMIDLDWFKLINDKHGHFIGDKVLQLFAKLCTEHLRQTDVVGRIGGEEFLVLLPCTNSQDAYQVMEILRQKAAKLTQELNLPSLTISISIGISECKSGDTVEDVFQLADIALYRAKENGRNQVVLCDRRDQSLIE</sequence>
<evidence type="ECO:0000259" key="4">
    <source>
        <dbReference type="PROSITE" id="PS50887"/>
    </source>
</evidence>
<dbReference type="GO" id="GO:0052621">
    <property type="term" value="F:diguanylate cyclase activity"/>
    <property type="evidence" value="ECO:0007669"/>
    <property type="project" value="UniProtKB-EC"/>
</dbReference>
<dbReference type="Proteomes" id="UP001521137">
    <property type="component" value="Unassembled WGS sequence"/>
</dbReference>
<dbReference type="EC" id="2.7.7.65" evidence="1"/>
<gene>
    <name evidence="5" type="ORF">L0668_11620</name>
</gene>
<dbReference type="Gene3D" id="3.30.70.270">
    <property type="match status" value="1"/>
</dbReference>
<dbReference type="InterPro" id="IPR011990">
    <property type="entry name" value="TPR-like_helical_dom_sf"/>
</dbReference>
<evidence type="ECO:0000313" key="6">
    <source>
        <dbReference type="Proteomes" id="UP001521137"/>
    </source>
</evidence>
<dbReference type="CDD" id="cd01949">
    <property type="entry name" value="GGDEF"/>
    <property type="match status" value="1"/>
</dbReference>
<feature type="domain" description="GGDEF" evidence="4">
    <location>
        <begin position="507"/>
        <end position="639"/>
    </location>
</feature>
<protein>
    <recommendedName>
        <fullName evidence="1">diguanylate cyclase</fullName>
        <ecNumber evidence="1">2.7.7.65</ecNumber>
    </recommendedName>
</protein>
<dbReference type="InterPro" id="IPR029787">
    <property type="entry name" value="Nucleotide_cyclase"/>
</dbReference>
<dbReference type="Gene3D" id="1.25.40.10">
    <property type="entry name" value="Tetratricopeptide repeat domain"/>
    <property type="match status" value="2"/>
</dbReference>
<comment type="caution">
    <text evidence="5">The sequence shown here is derived from an EMBL/GenBank/DDBJ whole genome shotgun (WGS) entry which is preliminary data.</text>
</comment>
<comment type="catalytic activity">
    <reaction evidence="2">
        <text>2 GTP = 3',3'-c-di-GMP + 2 diphosphate</text>
        <dbReference type="Rhea" id="RHEA:24898"/>
        <dbReference type="ChEBI" id="CHEBI:33019"/>
        <dbReference type="ChEBI" id="CHEBI:37565"/>
        <dbReference type="ChEBI" id="CHEBI:58805"/>
        <dbReference type="EC" id="2.7.7.65"/>
    </reaction>
</comment>
<dbReference type="InterPro" id="IPR050469">
    <property type="entry name" value="Diguanylate_Cyclase"/>
</dbReference>
<dbReference type="PANTHER" id="PTHR45138">
    <property type="entry name" value="REGULATORY COMPONENTS OF SENSORY TRANSDUCTION SYSTEM"/>
    <property type="match status" value="1"/>
</dbReference>
<dbReference type="InterPro" id="IPR043128">
    <property type="entry name" value="Rev_trsase/Diguanyl_cyclase"/>
</dbReference>
<dbReference type="SMART" id="SM00267">
    <property type="entry name" value="GGDEF"/>
    <property type="match status" value="1"/>
</dbReference>
<organism evidence="5 6">
    <name type="scientific">Paraglaciecola algarum</name>
    <dbReference type="NCBI Taxonomy" id="3050085"/>
    <lineage>
        <taxon>Bacteria</taxon>
        <taxon>Pseudomonadati</taxon>
        <taxon>Pseudomonadota</taxon>
        <taxon>Gammaproteobacteria</taxon>
        <taxon>Alteromonadales</taxon>
        <taxon>Alteromonadaceae</taxon>
        <taxon>Paraglaciecola</taxon>
    </lineage>
</organism>
<dbReference type="PROSITE" id="PS50887">
    <property type="entry name" value="GGDEF"/>
    <property type="match status" value="1"/>
</dbReference>
<dbReference type="PANTHER" id="PTHR45138:SF9">
    <property type="entry name" value="DIGUANYLATE CYCLASE DGCM-RELATED"/>
    <property type="match status" value="1"/>
</dbReference>
<keyword evidence="3" id="KW-0472">Membrane</keyword>
<dbReference type="SMART" id="SM00028">
    <property type="entry name" value="TPR"/>
    <property type="match status" value="4"/>
</dbReference>
<keyword evidence="3" id="KW-0812">Transmembrane</keyword>
<dbReference type="SUPFAM" id="SSF48452">
    <property type="entry name" value="TPR-like"/>
    <property type="match status" value="2"/>
</dbReference>
<dbReference type="RefSeq" id="WP_235312750.1">
    <property type="nucleotide sequence ID" value="NZ_JAKGAS010000005.1"/>
</dbReference>
<name>A0ABS9D9R4_9ALTE</name>
<evidence type="ECO:0000256" key="1">
    <source>
        <dbReference type="ARBA" id="ARBA00012528"/>
    </source>
</evidence>
<dbReference type="Pfam" id="PF00990">
    <property type="entry name" value="GGDEF"/>
    <property type="match status" value="1"/>
</dbReference>
<keyword evidence="5" id="KW-0808">Transferase</keyword>
<keyword evidence="3" id="KW-1133">Transmembrane helix</keyword>
<keyword evidence="6" id="KW-1185">Reference proteome</keyword>
<proteinExistence type="predicted"/>
<evidence type="ECO:0000256" key="3">
    <source>
        <dbReference type="SAM" id="Phobius"/>
    </source>
</evidence>
<reference evidence="5 6" key="1">
    <citation type="submission" date="2022-01" db="EMBL/GenBank/DDBJ databases">
        <title>Paraglaciecola sp. G1-23.</title>
        <authorList>
            <person name="Jin M.S."/>
            <person name="Han D.M."/>
            <person name="Kim H.M."/>
            <person name="Jeon C.O."/>
        </authorList>
    </citation>
    <scope>NUCLEOTIDE SEQUENCE [LARGE SCALE GENOMIC DNA]</scope>
    <source>
        <strain evidence="5 6">G1-23</strain>
    </source>
</reference>
<dbReference type="SUPFAM" id="SSF55073">
    <property type="entry name" value="Nucleotide cyclase"/>
    <property type="match status" value="1"/>
</dbReference>
<dbReference type="NCBIfam" id="TIGR00254">
    <property type="entry name" value="GGDEF"/>
    <property type="match status" value="1"/>
</dbReference>
<keyword evidence="5" id="KW-0548">Nucleotidyltransferase</keyword>
<dbReference type="EMBL" id="JAKGAS010000005">
    <property type="protein sequence ID" value="MCF2948758.1"/>
    <property type="molecule type" value="Genomic_DNA"/>
</dbReference>
<feature type="transmembrane region" description="Helical" evidence="3">
    <location>
        <begin position="443"/>
        <end position="464"/>
    </location>
</feature>
<accession>A0ABS9D9R4</accession>
<dbReference type="InterPro" id="IPR000160">
    <property type="entry name" value="GGDEF_dom"/>
</dbReference>
<dbReference type="InterPro" id="IPR019734">
    <property type="entry name" value="TPR_rpt"/>
</dbReference>
<evidence type="ECO:0000313" key="5">
    <source>
        <dbReference type="EMBL" id="MCF2948758.1"/>
    </source>
</evidence>
<evidence type="ECO:0000256" key="2">
    <source>
        <dbReference type="ARBA" id="ARBA00034247"/>
    </source>
</evidence>